<keyword evidence="3" id="KW-1003">Cell membrane</keyword>
<evidence type="ECO:0000256" key="5">
    <source>
        <dbReference type="ARBA" id="ARBA00022989"/>
    </source>
</evidence>
<dbReference type="InterPro" id="IPR037185">
    <property type="entry name" value="EmrE-like"/>
</dbReference>
<keyword evidence="4 7" id="KW-0812">Transmembrane</keyword>
<keyword evidence="10" id="KW-1185">Reference proteome</keyword>
<organism evidence="9 10">
    <name type="scientific">Pectinatus haikarae</name>
    <dbReference type="NCBI Taxonomy" id="349096"/>
    <lineage>
        <taxon>Bacteria</taxon>
        <taxon>Bacillati</taxon>
        <taxon>Bacillota</taxon>
        <taxon>Negativicutes</taxon>
        <taxon>Selenomonadales</taxon>
        <taxon>Selenomonadaceae</taxon>
        <taxon>Pectinatus</taxon>
    </lineage>
</organism>
<dbReference type="PANTHER" id="PTHR32322">
    <property type="entry name" value="INNER MEMBRANE TRANSPORTER"/>
    <property type="match status" value="1"/>
</dbReference>
<feature type="transmembrane region" description="Helical" evidence="7">
    <location>
        <begin position="183"/>
        <end position="202"/>
    </location>
</feature>
<feature type="transmembrane region" description="Helical" evidence="7">
    <location>
        <begin position="68"/>
        <end position="93"/>
    </location>
</feature>
<dbReference type="InterPro" id="IPR000620">
    <property type="entry name" value="EamA_dom"/>
</dbReference>
<comment type="caution">
    <text evidence="9">The sequence shown here is derived from an EMBL/GenBank/DDBJ whole genome shotgun (WGS) entry which is preliminary data.</text>
</comment>
<feature type="transmembrane region" description="Helical" evidence="7">
    <location>
        <begin position="255"/>
        <end position="272"/>
    </location>
</feature>
<sequence length="302" mass="33405">MMNAKFKAYTAALIYTLIIGLSFMFVKIALRTAAPVDILADRFSIAFLTGSLIFLFSRKKIHIGVKDFFSILPLSLLYPVLFFFFQAFGLAYATSAEAGIIQACVPILTLLLAIIFLKEYSSMRENLFTLLSVSGVIYIFIMSGNREQNGNTLGIILIFLSTLAAAAYNVLAKNLIKKYSATVLTYFMTAFGMVIFNCAALIQHTLNNTPVSYFSPFRDKYFFFAILYLGILSSFTSAFLSNYALGKIDASKMSLFANLGTLITIAAGVVFLQEPFHYYQVIGSFPILIGVAGANYFASKKK</sequence>
<dbReference type="PANTHER" id="PTHR32322:SF18">
    <property type="entry name" value="S-ADENOSYLMETHIONINE_S-ADENOSYLHOMOCYSTEINE TRANSPORTER"/>
    <property type="match status" value="1"/>
</dbReference>
<evidence type="ECO:0000256" key="3">
    <source>
        <dbReference type="ARBA" id="ARBA00022475"/>
    </source>
</evidence>
<evidence type="ECO:0000313" key="10">
    <source>
        <dbReference type="Proteomes" id="UP001239167"/>
    </source>
</evidence>
<gene>
    <name evidence="9" type="ORF">J2S01_002264</name>
</gene>
<evidence type="ECO:0000259" key="8">
    <source>
        <dbReference type="Pfam" id="PF00892"/>
    </source>
</evidence>
<evidence type="ECO:0000256" key="7">
    <source>
        <dbReference type="SAM" id="Phobius"/>
    </source>
</evidence>
<feature type="transmembrane region" description="Helical" evidence="7">
    <location>
        <begin position="278"/>
        <end position="298"/>
    </location>
</feature>
<keyword evidence="5 7" id="KW-1133">Transmembrane helix</keyword>
<dbReference type="InterPro" id="IPR050638">
    <property type="entry name" value="AA-Vitamin_Transporters"/>
</dbReference>
<evidence type="ECO:0000313" key="9">
    <source>
        <dbReference type="EMBL" id="MDQ0204536.1"/>
    </source>
</evidence>
<dbReference type="RefSeq" id="WP_307224850.1">
    <property type="nucleotide sequence ID" value="NZ_CP116940.1"/>
</dbReference>
<feature type="domain" description="EamA" evidence="8">
    <location>
        <begin position="153"/>
        <end position="294"/>
    </location>
</feature>
<evidence type="ECO:0000256" key="6">
    <source>
        <dbReference type="ARBA" id="ARBA00023136"/>
    </source>
</evidence>
<comment type="similarity">
    <text evidence="2">Belongs to the EamA transporter family.</text>
</comment>
<accession>A0ABT9Y9Y9</accession>
<comment type="subcellular location">
    <subcellularLocation>
        <location evidence="1">Cell membrane</location>
        <topology evidence="1">Multi-pass membrane protein</topology>
    </subcellularLocation>
</comment>
<feature type="transmembrane region" description="Helical" evidence="7">
    <location>
        <begin position="150"/>
        <end position="171"/>
    </location>
</feature>
<dbReference type="SUPFAM" id="SSF103481">
    <property type="entry name" value="Multidrug resistance efflux transporter EmrE"/>
    <property type="match status" value="2"/>
</dbReference>
<proteinExistence type="inferred from homology"/>
<evidence type="ECO:0000256" key="4">
    <source>
        <dbReference type="ARBA" id="ARBA00022692"/>
    </source>
</evidence>
<feature type="domain" description="EamA" evidence="8">
    <location>
        <begin position="8"/>
        <end position="140"/>
    </location>
</feature>
<dbReference type="Pfam" id="PF00892">
    <property type="entry name" value="EamA"/>
    <property type="match status" value="2"/>
</dbReference>
<dbReference type="EMBL" id="JAUSUE010000017">
    <property type="protein sequence ID" value="MDQ0204536.1"/>
    <property type="molecule type" value="Genomic_DNA"/>
</dbReference>
<name>A0ABT9Y9Y9_9FIRM</name>
<feature type="transmembrane region" description="Helical" evidence="7">
    <location>
        <begin position="99"/>
        <end position="117"/>
    </location>
</feature>
<dbReference type="Gene3D" id="1.10.3730.20">
    <property type="match status" value="1"/>
</dbReference>
<reference evidence="9 10" key="1">
    <citation type="submission" date="2023-07" db="EMBL/GenBank/DDBJ databases">
        <title>Genomic Encyclopedia of Type Strains, Phase IV (KMG-IV): sequencing the most valuable type-strain genomes for metagenomic binning, comparative biology and taxonomic classification.</title>
        <authorList>
            <person name="Goeker M."/>
        </authorList>
    </citation>
    <scope>NUCLEOTIDE SEQUENCE [LARGE SCALE GENOMIC DNA]</scope>
    <source>
        <strain evidence="9 10">DSM 16980</strain>
    </source>
</reference>
<feature type="transmembrane region" description="Helical" evidence="7">
    <location>
        <begin position="222"/>
        <end position="243"/>
    </location>
</feature>
<evidence type="ECO:0000256" key="1">
    <source>
        <dbReference type="ARBA" id="ARBA00004651"/>
    </source>
</evidence>
<feature type="transmembrane region" description="Helical" evidence="7">
    <location>
        <begin position="126"/>
        <end position="144"/>
    </location>
</feature>
<evidence type="ECO:0000256" key="2">
    <source>
        <dbReference type="ARBA" id="ARBA00007362"/>
    </source>
</evidence>
<protein>
    <submittedName>
        <fullName evidence="9">Drug/metabolite transporter (DMT)-like permease</fullName>
    </submittedName>
</protein>
<keyword evidence="6 7" id="KW-0472">Membrane</keyword>
<dbReference type="Proteomes" id="UP001239167">
    <property type="component" value="Unassembled WGS sequence"/>
</dbReference>
<feature type="transmembrane region" description="Helical" evidence="7">
    <location>
        <begin position="12"/>
        <end position="30"/>
    </location>
</feature>
<feature type="transmembrane region" description="Helical" evidence="7">
    <location>
        <begin position="36"/>
        <end position="56"/>
    </location>
</feature>